<accession>S8E7Y0</accession>
<dbReference type="HOGENOM" id="CLU_773951_0_0_1"/>
<feature type="compositionally biased region" description="Basic and acidic residues" evidence="2">
    <location>
        <begin position="26"/>
        <end position="37"/>
    </location>
</feature>
<evidence type="ECO:0000313" key="4">
    <source>
        <dbReference type="Proteomes" id="UP000015241"/>
    </source>
</evidence>
<protein>
    <submittedName>
        <fullName evidence="3">Uncharacterized protein</fullName>
    </submittedName>
</protein>
<dbReference type="EMBL" id="KE504147">
    <property type="protein sequence ID" value="EPT00723.1"/>
    <property type="molecule type" value="Genomic_DNA"/>
</dbReference>
<evidence type="ECO:0000256" key="1">
    <source>
        <dbReference type="SAM" id="Coils"/>
    </source>
</evidence>
<feature type="coiled-coil region" evidence="1">
    <location>
        <begin position="94"/>
        <end position="121"/>
    </location>
</feature>
<dbReference type="AlphaFoldDB" id="S8E7Y0"/>
<dbReference type="InParanoid" id="S8E7Y0"/>
<dbReference type="STRING" id="743788.S8E7Y0"/>
<gene>
    <name evidence="3" type="ORF">FOMPIDRAFT_1049489</name>
</gene>
<reference evidence="3 4" key="1">
    <citation type="journal article" date="2012" name="Science">
        <title>The Paleozoic origin of enzymatic lignin decomposition reconstructed from 31 fungal genomes.</title>
        <authorList>
            <person name="Floudas D."/>
            <person name="Binder M."/>
            <person name="Riley R."/>
            <person name="Barry K."/>
            <person name="Blanchette R.A."/>
            <person name="Henrissat B."/>
            <person name="Martinez A.T."/>
            <person name="Otillar R."/>
            <person name="Spatafora J.W."/>
            <person name="Yadav J.S."/>
            <person name="Aerts A."/>
            <person name="Benoit I."/>
            <person name="Boyd A."/>
            <person name="Carlson A."/>
            <person name="Copeland A."/>
            <person name="Coutinho P.M."/>
            <person name="de Vries R.P."/>
            <person name="Ferreira P."/>
            <person name="Findley K."/>
            <person name="Foster B."/>
            <person name="Gaskell J."/>
            <person name="Glotzer D."/>
            <person name="Gorecki P."/>
            <person name="Heitman J."/>
            <person name="Hesse C."/>
            <person name="Hori C."/>
            <person name="Igarashi K."/>
            <person name="Jurgens J.A."/>
            <person name="Kallen N."/>
            <person name="Kersten P."/>
            <person name="Kohler A."/>
            <person name="Kuees U."/>
            <person name="Kumar T.K.A."/>
            <person name="Kuo A."/>
            <person name="LaButti K."/>
            <person name="Larrondo L.F."/>
            <person name="Lindquist E."/>
            <person name="Ling A."/>
            <person name="Lombard V."/>
            <person name="Lucas S."/>
            <person name="Lundell T."/>
            <person name="Martin R."/>
            <person name="McLaughlin D.J."/>
            <person name="Morgenstern I."/>
            <person name="Morin E."/>
            <person name="Murat C."/>
            <person name="Nagy L.G."/>
            <person name="Nolan M."/>
            <person name="Ohm R.A."/>
            <person name="Patyshakuliyeva A."/>
            <person name="Rokas A."/>
            <person name="Ruiz-Duenas F.J."/>
            <person name="Sabat G."/>
            <person name="Salamov A."/>
            <person name="Samejima M."/>
            <person name="Schmutz J."/>
            <person name="Slot J.C."/>
            <person name="St John F."/>
            <person name="Stenlid J."/>
            <person name="Sun H."/>
            <person name="Sun S."/>
            <person name="Syed K."/>
            <person name="Tsang A."/>
            <person name="Wiebenga A."/>
            <person name="Young D."/>
            <person name="Pisabarro A."/>
            <person name="Eastwood D.C."/>
            <person name="Martin F."/>
            <person name="Cullen D."/>
            <person name="Grigoriev I.V."/>
            <person name="Hibbett D.S."/>
        </authorList>
    </citation>
    <scope>NUCLEOTIDE SEQUENCE</scope>
    <source>
        <strain evidence="4">FP-58527</strain>
    </source>
</reference>
<dbReference type="eggNOG" id="ENOG502SSCY">
    <property type="taxonomic scope" value="Eukaryota"/>
</dbReference>
<keyword evidence="1" id="KW-0175">Coiled coil</keyword>
<organism evidence="3 4">
    <name type="scientific">Fomitopsis schrenkii</name>
    <name type="common">Brown rot fungus</name>
    <dbReference type="NCBI Taxonomy" id="2126942"/>
    <lineage>
        <taxon>Eukaryota</taxon>
        <taxon>Fungi</taxon>
        <taxon>Dikarya</taxon>
        <taxon>Basidiomycota</taxon>
        <taxon>Agaricomycotina</taxon>
        <taxon>Agaricomycetes</taxon>
        <taxon>Polyporales</taxon>
        <taxon>Fomitopsis</taxon>
    </lineage>
</organism>
<dbReference type="OrthoDB" id="3222645at2759"/>
<proteinExistence type="predicted"/>
<sequence>MTSFIPPGDDSEMPDDCNPYVEQDQEYDRKEPSRDRPLSTGGPHTSTSDARTDQARQSEAATSAPAKPVTTINSSGSAVTLTQEGKLIVRVADQQQIERQVDHLRGELAKKEQEVQYWQQKYKRERDMKHLEIRDIQRQLDSALGREAAQAEHTKELLALLETRRRELHDAQRFMGTVDAFSEGDVVQHVRDLNAEIFSLAQSLSGTQAKASHLNDRTKGKAAEALASALGRPLLEMLTFVDTHGDTVLLEVSTQVIATNILSWMISTWTNDPESDQLFASVYERIQNSESQSVAGQWRALTRKSAQAEYIGGPQLEDHCTERLVTLLTHAAALSGIHISEYPTRSTWRPYASWPKKR</sequence>
<dbReference type="Proteomes" id="UP000015241">
    <property type="component" value="Unassembled WGS sequence"/>
</dbReference>
<evidence type="ECO:0000256" key="2">
    <source>
        <dbReference type="SAM" id="MobiDB-lite"/>
    </source>
</evidence>
<keyword evidence="4" id="KW-1185">Reference proteome</keyword>
<name>S8E7Y0_FOMSC</name>
<evidence type="ECO:0000313" key="3">
    <source>
        <dbReference type="EMBL" id="EPT00723.1"/>
    </source>
</evidence>
<feature type="region of interest" description="Disordered" evidence="2">
    <location>
        <begin position="1"/>
        <end position="78"/>
    </location>
</feature>